<dbReference type="Pfam" id="PF00582">
    <property type="entry name" value="Usp"/>
    <property type="match status" value="2"/>
</dbReference>
<evidence type="ECO:0000259" key="2">
    <source>
        <dbReference type="Pfam" id="PF00582"/>
    </source>
</evidence>
<dbReference type="PANTHER" id="PTHR46268:SF6">
    <property type="entry name" value="UNIVERSAL STRESS PROTEIN UP12"/>
    <property type="match status" value="1"/>
</dbReference>
<dbReference type="EMBL" id="AP027735">
    <property type="protein sequence ID" value="BDZ59908.1"/>
    <property type="molecule type" value="Genomic_DNA"/>
</dbReference>
<proteinExistence type="inferred from homology"/>
<name>A0ABN6YRK7_9MICO</name>
<dbReference type="CDD" id="cd00293">
    <property type="entry name" value="USP-like"/>
    <property type="match status" value="1"/>
</dbReference>
<dbReference type="SUPFAM" id="SSF52402">
    <property type="entry name" value="Adenine nucleotide alpha hydrolases-like"/>
    <property type="match status" value="2"/>
</dbReference>
<dbReference type="Gene3D" id="3.40.50.620">
    <property type="entry name" value="HUPs"/>
    <property type="match status" value="2"/>
</dbReference>
<dbReference type="RefSeq" id="WP_289231748.1">
    <property type="nucleotide sequence ID" value="NZ_AP027735.1"/>
</dbReference>
<organism evidence="3">
    <name type="scientific">Barrientosiimonas endolithica</name>
    <dbReference type="NCBI Taxonomy" id="1535208"/>
    <lineage>
        <taxon>Bacteria</taxon>
        <taxon>Bacillati</taxon>
        <taxon>Actinomycetota</taxon>
        <taxon>Actinomycetes</taxon>
        <taxon>Micrococcales</taxon>
        <taxon>Dermacoccaceae</taxon>
        <taxon>Barrientosiimonas</taxon>
    </lineage>
</organism>
<reference evidence="3" key="1">
    <citation type="journal article" date="2014" name="Int. J. Syst. Evol. Microbiol.">
        <title>Complete genome of a new Firmicutes species belonging to the dominant human colonic microbiota ('Ruminococcus bicirculans') reveals two chromosomes and a selective capacity to utilize plant glucans.</title>
        <authorList>
            <consortium name="NISC Comparative Sequencing Program"/>
            <person name="Wegmann U."/>
            <person name="Louis P."/>
            <person name="Goesmann A."/>
            <person name="Henrissat B."/>
            <person name="Duncan S.H."/>
            <person name="Flint H.J."/>
        </authorList>
    </citation>
    <scope>NUCLEOTIDE SEQUENCE</scope>
    <source>
        <strain evidence="3">NBRC 110608</strain>
    </source>
</reference>
<feature type="domain" description="UspA" evidence="2">
    <location>
        <begin position="162"/>
        <end position="273"/>
    </location>
</feature>
<comment type="similarity">
    <text evidence="1">Belongs to the universal stress protein A family.</text>
</comment>
<dbReference type="InterPro" id="IPR014729">
    <property type="entry name" value="Rossmann-like_a/b/a_fold"/>
</dbReference>
<accession>A0ABN6YRK7</accession>
<evidence type="ECO:0000313" key="3">
    <source>
        <dbReference type="EMBL" id="BDZ59908.1"/>
    </source>
</evidence>
<dbReference type="InterPro" id="IPR006016">
    <property type="entry name" value="UspA"/>
</dbReference>
<protein>
    <recommendedName>
        <fullName evidence="2">UspA domain-containing protein</fullName>
    </recommendedName>
</protein>
<gene>
    <name evidence="3" type="ORF">GCM10025872_35650</name>
</gene>
<dbReference type="PANTHER" id="PTHR46268">
    <property type="entry name" value="STRESS RESPONSE PROTEIN NHAX"/>
    <property type="match status" value="1"/>
</dbReference>
<reference evidence="3" key="2">
    <citation type="submission" date="2023-02" db="EMBL/GenBank/DDBJ databases">
        <authorList>
            <person name="Sun Q."/>
            <person name="Mori K."/>
        </authorList>
    </citation>
    <scope>NUCLEOTIDE SEQUENCE</scope>
    <source>
        <strain evidence="3">NBRC 110608</strain>
    </source>
</reference>
<sequence length="294" mass="31707">MRYLVGYTADRGGRRALRLAGALASDPPAEVVIAQVEPAQNPFTAVYPGADTRGYGEILDATLHRWGHEALTELPDSVSGRLITRAADTEAEGILAAAAETGADLIVVAPRDSALPGTLGQVARGVLDASPVPVLLAVDQVTEPVAPQRVSAFIGTRPGGAEVARAAALLARRREIPLRIVSMLEVDRRIGAPAQQIDQAREQIEQITREHTDAAVEIAHGRSSNEAFARVSWRPSDLAVVGARRFDQRTRLRLGTVAHRIVRQSPVPVLVVPPLTRRRVRSHEPQRCSRTYGP</sequence>
<dbReference type="PRINTS" id="PR01438">
    <property type="entry name" value="UNVRSLSTRESS"/>
</dbReference>
<evidence type="ECO:0000256" key="1">
    <source>
        <dbReference type="ARBA" id="ARBA00008791"/>
    </source>
</evidence>
<feature type="domain" description="UspA" evidence="2">
    <location>
        <begin position="4"/>
        <end position="136"/>
    </location>
</feature>
<dbReference type="InterPro" id="IPR006015">
    <property type="entry name" value="Universal_stress_UspA"/>
</dbReference>